<dbReference type="Pfam" id="PF03551">
    <property type="entry name" value="PadR"/>
    <property type="match status" value="1"/>
</dbReference>
<accession>A0A398CIR6</accession>
<comment type="caution">
    <text evidence="3">The sequence shown here is derived from an EMBL/GenBank/DDBJ whole genome shotgun (WGS) entry which is preliminary data.</text>
</comment>
<gene>
    <name evidence="3" type="ORF">D3H35_16240</name>
</gene>
<organism evidence="3 4">
    <name type="scientific">Cohnella faecalis</name>
    <dbReference type="NCBI Taxonomy" id="2315694"/>
    <lineage>
        <taxon>Bacteria</taxon>
        <taxon>Bacillati</taxon>
        <taxon>Bacillota</taxon>
        <taxon>Bacilli</taxon>
        <taxon>Bacillales</taxon>
        <taxon>Paenibacillaceae</taxon>
        <taxon>Cohnella</taxon>
    </lineage>
</organism>
<dbReference type="OrthoDB" id="9783723at2"/>
<sequence length="190" mass="21584">MNTLSYGLLSLLSLNPQSGYDLMHRIQPFWPAKHSQIYPLLSCLEKEGLVQFETVAQTDKPDKKVYSVTESGRDALRKWLSEPTDAPALRDALMLKIFCISLSNPDAARALIEERAGYYRCKLDIFKEKLETIREKASLEEEDAPVFGSPYFGSYVLVQRALSSSRSDLNWCEWVVSLLPPGKKPETEHL</sequence>
<evidence type="ECO:0000313" key="4">
    <source>
        <dbReference type="Proteomes" id="UP000266340"/>
    </source>
</evidence>
<evidence type="ECO:0000313" key="3">
    <source>
        <dbReference type="EMBL" id="RIE02275.1"/>
    </source>
</evidence>
<dbReference type="AlphaFoldDB" id="A0A398CIR6"/>
<dbReference type="InterPro" id="IPR036388">
    <property type="entry name" value="WH-like_DNA-bd_sf"/>
</dbReference>
<dbReference type="PANTHER" id="PTHR43252:SF2">
    <property type="entry name" value="TRANSCRIPTION REGULATOR, PADR-LIKE FAMILY"/>
    <property type="match status" value="1"/>
</dbReference>
<keyword evidence="4" id="KW-1185">Reference proteome</keyword>
<proteinExistence type="predicted"/>
<dbReference type="EMBL" id="QXJM01000039">
    <property type="protein sequence ID" value="RIE02275.1"/>
    <property type="molecule type" value="Genomic_DNA"/>
</dbReference>
<feature type="domain" description="Transcription regulator PadR N-terminal" evidence="1">
    <location>
        <begin position="8"/>
        <end position="77"/>
    </location>
</feature>
<dbReference type="PANTHER" id="PTHR43252">
    <property type="entry name" value="TRANSCRIPTIONAL REGULATOR YQJI"/>
    <property type="match status" value="1"/>
</dbReference>
<dbReference type="SUPFAM" id="SSF46785">
    <property type="entry name" value="Winged helix' DNA-binding domain"/>
    <property type="match status" value="1"/>
</dbReference>
<dbReference type="Proteomes" id="UP000266340">
    <property type="component" value="Unassembled WGS sequence"/>
</dbReference>
<dbReference type="InterPro" id="IPR036390">
    <property type="entry name" value="WH_DNA-bd_sf"/>
</dbReference>
<dbReference type="Gene3D" id="6.10.140.190">
    <property type="match status" value="1"/>
</dbReference>
<name>A0A398CIR6_9BACL</name>
<dbReference type="RefSeq" id="WP_119150317.1">
    <property type="nucleotide sequence ID" value="NZ_JBHSOV010000001.1"/>
</dbReference>
<evidence type="ECO:0000259" key="2">
    <source>
        <dbReference type="Pfam" id="PF10400"/>
    </source>
</evidence>
<protein>
    <submittedName>
        <fullName evidence="3">PadR family transcriptional regulator</fullName>
    </submittedName>
</protein>
<dbReference type="InterPro" id="IPR005149">
    <property type="entry name" value="Tscrpt_reg_PadR_N"/>
</dbReference>
<dbReference type="InterPro" id="IPR018309">
    <property type="entry name" value="Tscrpt_reg_PadR_C"/>
</dbReference>
<dbReference type="Pfam" id="PF10400">
    <property type="entry name" value="Vir_act_alpha_C"/>
    <property type="match status" value="1"/>
</dbReference>
<evidence type="ECO:0000259" key="1">
    <source>
        <dbReference type="Pfam" id="PF03551"/>
    </source>
</evidence>
<dbReference type="Gene3D" id="1.10.10.10">
    <property type="entry name" value="Winged helix-like DNA-binding domain superfamily/Winged helix DNA-binding domain"/>
    <property type="match status" value="1"/>
</dbReference>
<feature type="domain" description="Transcription regulator PadR C-terminal" evidence="2">
    <location>
        <begin position="89"/>
        <end position="179"/>
    </location>
</feature>
<reference evidence="3 4" key="1">
    <citation type="submission" date="2018-09" db="EMBL/GenBank/DDBJ databases">
        <title>Cohnella cavernae sp. nov., isolated from a karst cave.</title>
        <authorList>
            <person name="Zhu H."/>
        </authorList>
    </citation>
    <scope>NUCLEOTIDE SEQUENCE [LARGE SCALE GENOMIC DNA]</scope>
    <source>
        <strain evidence="3 4">K2E09-144</strain>
    </source>
</reference>